<organism evidence="1 2">
    <name type="scientific">Laccaria amethystina LaAM-08-1</name>
    <dbReference type="NCBI Taxonomy" id="1095629"/>
    <lineage>
        <taxon>Eukaryota</taxon>
        <taxon>Fungi</taxon>
        <taxon>Dikarya</taxon>
        <taxon>Basidiomycota</taxon>
        <taxon>Agaricomycotina</taxon>
        <taxon>Agaricomycetes</taxon>
        <taxon>Agaricomycetidae</taxon>
        <taxon>Agaricales</taxon>
        <taxon>Agaricineae</taxon>
        <taxon>Hydnangiaceae</taxon>
        <taxon>Laccaria</taxon>
    </lineage>
</organism>
<reference evidence="2" key="2">
    <citation type="submission" date="2015-01" db="EMBL/GenBank/DDBJ databases">
        <title>Evolutionary Origins and Diversification of the Mycorrhizal Mutualists.</title>
        <authorList>
            <consortium name="DOE Joint Genome Institute"/>
            <consortium name="Mycorrhizal Genomics Consortium"/>
            <person name="Kohler A."/>
            <person name="Kuo A."/>
            <person name="Nagy L.G."/>
            <person name="Floudas D."/>
            <person name="Copeland A."/>
            <person name="Barry K.W."/>
            <person name="Cichocki N."/>
            <person name="Veneault-Fourrey C."/>
            <person name="LaButti K."/>
            <person name="Lindquist E.A."/>
            <person name="Lipzen A."/>
            <person name="Lundell T."/>
            <person name="Morin E."/>
            <person name="Murat C."/>
            <person name="Riley R."/>
            <person name="Ohm R."/>
            <person name="Sun H."/>
            <person name="Tunlid A."/>
            <person name="Henrissat B."/>
            <person name="Grigoriev I.V."/>
            <person name="Hibbett D.S."/>
            <person name="Martin F."/>
        </authorList>
    </citation>
    <scope>NUCLEOTIDE SEQUENCE [LARGE SCALE GENOMIC DNA]</scope>
    <source>
        <strain evidence="2">LaAM-08-1</strain>
    </source>
</reference>
<dbReference type="HOGENOM" id="CLU_1652428_0_0_1"/>
<sequence>MRCSRGRDSVAFHASHDDHRFLIFSKSSFLRLVPHVSPTTISARLYVEEKPFDTSDRLLRQLVGEIPSKLTVRAKMVITDDERIVRSWSVRTYEGIIDIGCAGTVPVDSTGIQSCAEYFQDAHICAGSKLFLTSTLEVFRPTLKPPAHTIISHIRKYNSH</sequence>
<dbReference type="Proteomes" id="UP000054477">
    <property type="component" value="Unassembled WGS sequence"/>
</dbReference>
<proteinExistence type="predicted"/>
<protein>
    <submittedName>
        <fullName evidence="1">Uncharacterized protein</fullName>
    </submittedName>
</protein>
<reference evidence="1 2" key="1">
    <citation type="submission" date="2014-04" db="EMBL/GenBank/DDBJ databases">
        <authorList>
            <consortium name="DOE Joint Genome Institute"/>
            <person name="Kuo A."/>
            <person name="Kohler A."/>
            <person name="Nagy L.G."/>
            <person name="Floudas D."/>
            <person name="Copeland A."/>
            <person name="Barry K.W."/>
            <person name="Cichocki N."/>
            <person name="Veneault-Fourrey C."/>
            <person name="LaButti K."/>
            <person name="Lindquist E.A."/>
            <person name="Lipzen A."/>
            <person name="Lundell T."/>
            <person name="Morin E."/>
            <person name="Murat C."/>
            <person name="Sun H."/>
            <person name="Tunlid A."/>
            <person name="Henrissat B."/>
            <person name="Grigoriev I.V."/>
            <person name="Hibbett D.S."/>
            <person name="Martin F."/>
            <person name="Nordberg H.P."/>
            <person name="Cantor M.N."/>
            <person name="Hua S.X."/>
        </authorList>
    </citation>
    <scope>NUCLEOTIDE SEQUENCE [LARGE SCALE GENOMIC DNA]</scope>
    <source>
        <strain evidence="1 2">LaAM-08-1</strain>
    </source>
</reference>
<dbReference type="EMBL" id="KN838813">
    <property type="protein sequence ID" value="KIJ94016.1"/>
    <property type="molecule type" value="Genomic_DNA"/>
</dbReference>
<evidence type="ECO:0000313" key="2">
    <source>
        <dbReference type="Proteomes" id="UP000054477"/>
    </source>
</evidence>
<name>A0A0C9X8T9_9AGAR</name>
<dbReference type="AlphaFoldDB" id="A0A0C9X8T9"/>
<gene>
    <name evidence="1" type="ORF">K443DRAFT_371809</name>
</gene>
<keyword evidence="2" id="KW-1185">Reference proteome</keyword>
<accession>A0A0C9X8T9</accession>
<evidence type="ECO:0000313" key="1">
    <source>
        <dbReference type="EMBL" id="KIJ94016.1"/>
    </source>
</evidence>